<dbReference type="InterPro" id="IPR036873">
    <property type="entry name" value="Rhodanese-like_dom_sf"/>
</dbReference>
<sequence length="126" mass="13808">MALADVLRQMDINWLSESNHKISLEAFLEKWKSGEAILLDVRTEEEAQLVSLGSFGINIPLNQLPDRKSEIPTDKLVCTVCPGKIRAAIAYAFLVGEGFKNVKVLAASPSDIVDALKPGFVKKLRG</sequence>
<dbReference type="InterPro" id="IPR001763">
    <property type="entry name" value="Rhodanese-like_dom"/>
</dbReference>
<dbReference type="InterPro" id="IPR050229">
    <property type="entry name" value="GlpE_sulfurtransferase"/>
</dbReference>
<dbReference type="eggNOG" id="COG0607">
    <property type="taxonomic scope" value="Bacteria"/>
</dbReference>
<reference evidence="2" key="1">
    <citation type="submission" date="2011-01" db="EMBL/GenBank/DDBJ databases">
        <title>Complete sequence of chromosome of Thermovibrio ammonificans HB-1.</title>
        <authorList>
            <consortium name="US DOE Joint Genome Institute"/>
            <person name="Lucas S."/>
            <person name="Copeland A."/>
            <person name="Lapidus A."/>
            <person name="Cheng J.-F."/>
            <person name="Goodwin L."/>
            <person name="Pitluck S."/>
            <person name="Davenport K."/>
            <person name="Detter J.C."/>
            <person name="Han C."/>
            <person name="Tapia R."/>
            <person name="Land M."/>
            <person name="Hauser L."/>
            <person name="Kyrpides N."/>
            <person name="Ivanova N."/>
            <person name="Ovchinnikova G."/>
            <person name="Vetriani C."/>
            <person name="Woyke T."/>
        </authorList>
    </citation>
    <scope>NUCLEOTIDE SEQUENCE [LARGE SCALE GENOMIC DNA]</scope>
    <source>
        <strain evidence="2">HB-1</strain>
    </source>
</reference>
<gene>
    <name evidence="2" type="ordered locus">Theam_0069</name>
</gene>
<dbReference type="CDD" id="cd00158">
    <property type="entry name" value="RHOD"/>
    <property type="match status" value="1"/>
</dbReference>
<dbReference type="Pfam" id="PF00581">
    <property type="entry name" value="Rhodanese"/>
    <property type="match status" value="1"/>
</dbReference>
<keyword evidence="3" id="KW-1185">Reference proteome</keyword>
<dbReference type="PROSITE" id="PS50206">
    <property type="entry name" value="RHODANESE_3"/>
    <property type="match status" value="1"/>
</dbReference>
<dbReference type="HOGENOM" id="CLU_089574_11_0_0"/>
<dbReference type="STRING" id="648996.Theam_0069"/>
<evidence type="ECO:0000313" key="2">
    <source>
        <dbReference type="EMBL" id="ADU96043.1"/>
    </source>
</evidence>
<protein>
    <submittedName>
        <fullName evidence="2">Rhodanese domain protein</fullName>
    </submittedName>
</protein>
<dbReference type="OrthoDB" id="9800872at2"/>
<dbReference type="RefSeq" id="WP_013536829.1">
    <property type="nucleotide sequence ID" value="NC_014926.1"/>
</dbReference>
<dbReference type="AlphaFoldDB" id="E8T338"/>
<dbReference type="SMART" id="SM00450">
    <property type="entry name" value="RHOD"/>
    <property type="match status" value="1"/>
</dbReference>
<dbReference type="SUPFAM" id="SSF52821">
    <property type="entry name" value="Rhodanese/Cell cycle control phosphatase"/>
    <property type="match status" value="1"/>
</dbReference>
<evidence type="ECO:0000313" key="3">
    <source>
        <dbReference type="Proteomes" id="UP000006362"/>
    </source>
</evidence>
<proteinExistence type="predicted"/>
<evidence type="ECO:0000259" key="1">
    <source>
        <dbReference type="PROSITE" id="PS50206"/>
    </source>
</evidence>
<accession>E8T338</accession>
<feature type="domain" description="Rhodanese" evidence="1">
    <location>
        <begin position="32"/>
        <end position="121"/>
    </location>
</feature>
<name>E8T338_THEA1</name>
<dbReference type="PANTHER" id="PTHR43031:SF1">
    <property type="entry name" value="PYRIDINE NUCLEOTIDE-DISULPHIDE OXIDOREDUCTASE"/>
    <property type="match status" value="1"/>
</dbReference>
<dbReference type="KEGG" id="tam:Theam_0069"/>
<dbReference type="EMBL" id="CP002444">
    <property type="protein sequence ID" value="ADU96043.1"/>
    <property type="molecule type" value="Genomic_DNA"/>
</dbReference>
<organism evidence="2 3">
    <name type="scientific">Thermovibrio ammonificans (strain DSM 15698 / JCM 12110 / HB-1)</name>
    <dbReference type="NCBI Taxonomy" id="648996"/>
    <lineage>
        <taxon>Bacteria</taxon>
        <taxon>Pseudomonadati</taxon>
        <taxon>Aquificota</taxon>
        <taxon>Aquificia</taxon>
        <taxon>Desulfurobacteriales</taxon>
        <taxon>Desulfurobacteriaceae</taxon>
        <taxon>Thermovibrio</taxon>
    </lineage>
</organism>
<dbReference type="Gene3D" id="3.40.250.10">
    <property type="entry name" value="Rhodanese-like domain"/>
    <property type="match status" value="1"/>
</dbReference>
<dbReference type="PANTHER" id="PTHR43031">
    <property type="entry name" value="FAD-DEPENDENT OXIDOREDUCTASE"/>
    <property type="match status" value="1"/>
</dbReference>
<dbReference type="Proteomes" id="UP000006362">
    <property type="component" value="Chromosome"/>
</dbReference>